<dbReference type="EMBL" id="QTZN02000004">
    <property type="protein sequence ID" value="MVB06014.1"/>
    <property type="molecule type" value="Genomic_DNA"/>
</dbReference>
<evidence type="ECO:0000313" key="3">
    <source>
        <dbReference type="Proteomes" id="UP000285951"/>
    </source>
</evidence>
<reference evidence="1 4" key="2">
    <citation type="submission" date="2019-12" db="EMBL/GenBank/DDBJ databases">
        <title>Draft genome sequence of Labilibaculum sp. strain 44 isolated from deep waters of Black Sea.</title>
        <authorList>
            <person name="Yadav S."/>
            <person name="Villanueva L."/>
        </authorList>
    </citation>
    <scope>NUCLEOTIDE SEQUENCE [LARGE SCALE GENOMIC DNA]</scope>
    <source>
        <strain evidence="1 4">44</strain>
    </source>
</reference>
<evidence type="ECO:0000313" key="1">
    <source>
        <dbReference type="EMBL" id="MUP36809.1"/>
    </source>
</evidence>
<reference evidence="2 3" key="1">
    <citation type="submission" date="2019-11" db="EMBL/GenBank/DDBJ databases">
        <title>Draft genome sequence of Labilibaculum sp. strain SYP isolated from Black Sea.</title>
        <authorList>
            <person name="Yadav S."/>
            <person name="Villanueva L."/>
        </authorList>
    </citation>
    <scope>NUCLEOTIDE SEQUENCE [LARGE SCALE GENOMIC DNA]</scope>
    <source>
        <strain evidence="2 3">44</strain>
    </source>
</reference>
<sequence>MILTTQQIRQLNNITTNALNQLYGNDLDLVSRGGMERSLSFRFGLYFHNLITDNDWLSDFNIDLEYNKNGNDTKRTMRRPRGVQPDFTLHRRGNNDENILIIEFKGYWDRRNRQFDRSKVEDFVNQNATYRYGLGLLVELNENGYVVESIYDYTANDGA</sequence>
<dbReference type="Proteomes" id="UP000285951">
    <property type="component" value="Unassembled WGS sequence"/>
</dbReference>
<comment type="caution">
    <text evidence="1">The sequence shown here is derived from an EMBL/GenBank/DDBJ whole genome shotgun (WGS) entry which is preliminary data.</text>
</comment>
<gene>
    <name evidence="2" type="ORF">DWB62_003175</name>
    <name evidence="1" type="ORF">GNY23_03175</name>
</gene>
<dbReference type="EMBL" id="WOTW01000004">
    <property type="protein sequence ID" value="MUP36809.1"/>
    <property type="molecule type" value="Genomic_DNA"/>
</dbReference>
<accession>A0A7M4D2D0</accession>
<dbReference type="Proteomes" id="UP000462449">
    <property type="component" value="Unassembled WGS sequence"/>
</dbReference>
<keyword evidence="3" id="KW-1185">Reference proteome</keyword>
<dbReference type="OrthoDB" id="8907997at2"/>
<evidence type="ECO:0000313" key="2">
    <source>
        <dbReference type="EMBL" id="MVB06014.1"/>
    </source>
</evidence>
<dbReference type="RefSeq" id="WP_156194711.1">
    <property type="nucleotide sequence ID" value="NZ_QTZN02000004.1"/>
</dbReference>
<organism evidence="1 4">
    <name type="scientific">Labilibaculum euxinus</name>
    <dbReference type="NCBI Taxonomy" id="2686357"/>
    <lineage>
        <taxon>Bacteria</taxon>
        <taxon>Pseudomonadati</taxon>
        <taxon>Bacteroidota</taxon>
        <taxon>Bacteroidia</taxon>
        <taxon>Marinilabiliales</taxon>
        <taxon>Marinifilaceae</taxon>
        <taxon>Labilibaculum</taxon>
    </lineage>
</organism>
<evidence type="ECO:0000313" key="4">
    <source>
        <dbReference type="Proteomes" id="UP000462449"/>
    </source>
</evidence>
<dbReference type="AlphaFoldDB" id="A0A7M4D2D0"/>
<proteinExistence type="predicted"/>
<name>A0A7M4D2D0_9BACT</name>
<protein>
    <submittedName>
        <fullName evidence="1">Uncharacterized protein</fullName>
    </submittedName>
</protein>